<evidence type="ECO:0000313" key="2">
    <source>
        <dbReference type="EMBL" id="QOY90342.1"/>
    </source>
</evidence>
<organism evidence="2 3">
    <name type="scientific">Paludibaculum fermentans</name>
    <dbReference type="NCBI Taxonomy" id="1473598"/>
    <lineage>
        <taxon>Bacteria</taxon>
        <taxon>Pseudomonadati</taxon>
        <taxon>Acidobacteriota</taxon>
        <taxon>Terriglobia</taxon>
        <taxon>Bryobacterales</taxon>
        <taxon>Bryobacteraceae</taxon>
        <taxon>Paludibaculum</taxon>
    </lineage>
</organism>
<keyword evidence="2" id="KW-0645">Protease</keyword>
<dbReference type="GO" id="GO:0030246">
    <property type="term" value="F:carbohydrate binding"/>
    <property type="evidence" value="ECO:0007669"/>
    <property type="project" value="InterPro"/>
</dbReference>
<feature type="chain" id="PRO_5032713360" evidence="1">
    <location>
        <begin position="21"/>
        <end position="476"/>
    </location>
</feature>
<keyword evidence="1" id="KW-0732">Signal</keyword>
<proteinExistence type="predicted"/>
<feature type="signal peptide" evidence="1">
    <location>
        <begin position="1"/>
        <end position="20"/>
    </location>
</feature>
<sequence>MVRSLVVFLLTASAFAPSLAACSCGPGAEAPACSRVGSRSVIFAGRVVFSNDDGSGRFDQGTLIRFTVEEAFQGLPEGTTEVWIDPSSYTSCYHNFPVGGRYLMFASGPLTQRPPSAATKSAWRDSLGRPKPMPPGFDADHPPLIYVTGGCSGSRSADRALSDLQWLREWRAGRTTTRLYGRILEHYSRFSSPFHEPPLAGVTVTAQGENGAYTATSNANGEYEITGIPAGRYAFSASLENYSFSWGTISIQVAPGGCAYLDAGLFTTGRIAGKALSSDGKPEAGLEVQVARLLADGKVRYDLSQSIVTGAQGEFEFKDLSSGDFLLGVNLTERPTPALPFATTYFPGTPNRDSAQLIRLNPSEQREGLILRLPARLQPRTVQVTVRWPGGSPASNVRVAVFLRNEGHSAGVEDLKYDATVSLPCLKGLEYQIRARAFIDDDPKQRNRRIADGEVSLPAGDDPAQLTIILDKPGVI</sequence>
<keyword evidence="3" id="KW-1185">Reference proteome</keyword>
<dbReference type="Gene3D" id="2.60.40.1120">
    <property type="entry name" value="Carboxypeptidase-like, regulatory domain"/>
    <property type="match status" value="1"/>
</dbReference>
<dbReference type="AlphaFoldDB" id="A0A7S7NV27"/>
<dbReference type="RefSeq" id="WP_194452007.1">
    <property type="nucleotide sequence ID" value="NZ_CP063849.1"/>
</dbReference>
<gene>
    <name evidence="2" type="ORF">IRI77_10410</name>
</gene>
<reference evidence="2 3" key="1">
    <citation type="submission" date="2020-10" db="EMBL/GenBank/DDBJ databases">
        <title>Complete genome sequence of Paludibaculum fermentans P105T, a facultatively anaerobic acidobacterium capable of dissimilatory Fe(III) reduction.</title>
        <authorList>
            <person name="Dedysh S.N."/>
            <person name="Beletsky A.V."/>
            <person name="Kulichevskaya I.S."/>
            <person name="Mardanov A.V."/>
            <person name="Ravin N.V."/>
        </authorList>
    </citation>
    <scope>NUCLEOTIDE SEQUENCE [LARGE SCALE GENOMIC DNA]</scope>
    <source>
        <strain evidence="2 3">P105</strain>
    </source>
</reference>
<keyword evidence="2" id="KW-0378">Hydrolase</keyword>
<dbReference type="InterPro" id="IPR013784">
    <property type="entry name" value="Carb-bd-like_fold"/>
</dbReference>
<evidence type="ECO:0000313" key="3">
    <source>
        <dbReference type="Proteomes" id="UP000593892"/>
    </source>
</evidence>
<keyword evidence="2" id="KW-0121">Carboxypeptidase</keyword>
<dbReference type="Pfam" id="PF13620">
    <property type="entry name" value="CarboxypepD_reg"/>
    <property type="match status" value="1"/>
</dbReference>
<dbReference type="SUPFAM" id="SSF49452">
    <property type="entry name" value="Starch-binding domain-like"/>
    <property type="match status" value="1"/>
</dbReference>
<evidence type="ECO:0000256" key="1">
    <source>
        <dbReference type="SAM" id="SignalP"/>
    </source>
</evidence>
<name>A0A7S7NV27_PALFE</name>
<protein>
    <submittedName>
        <fullName evidence="2">Carboxypeptidase regulatory-like domain-containing protein</fullName>
    </submittedName>
</protein>
<dbReference type="GO" id="GO:0004180">
    <property type="term" value="F:carboxypeptidase activity"/>
    <property type="evidence" value="ECO:0007669"/>
    <property type="project" value="UniProtKB-KW"/>
</dbReference>
<dbReference type="Proteomes" id="UP000593892">
    <property type="component" value="Chromosome"/>
</dbReference>
<dbReference type="PROSITE" id="PS51257">
    <property type="entry name" value="PROKAR_LIPOPROTEIN"/>
    <property type="match status" value="1"/>
</dbReference>
<accession>A0A7S7NV27</accession>
<dbReference type="EMBL" id="CP063849">
    <property type="protein sequence ID" value="QOY90342.1"/>
    <property type="molecule type" value="Genomic_DNA"/>
</dbReference>
<dbReference type="KEGG" id="pfer:IRI77_10410"/>